<proteinExistence type="inferred from homology"/>
<dbReference type="AlphaFoldDB" id="A0A7Y3W3R7"/>
<protein>
    <submittedName>
        <fullName evidence="15">TonB-dependent receptor</fullName>
    </submittedName>
</protein>
<dbReference type="RefSeq" id="WP_173195619.1">
    <property type="nucleotide sequence ID" value="NZ_JABFCX010000001.1"/>
</dbReference>
<evidence type="ECO:0000256" key="5">
    <source>
        <dbReference type="ARBA" id="ARBA00022729"/>
    </source>
</evidence>
<dbReference type="CDD" id="cd01347">
    <property type="entry name" value="ligand_gated_channel"/>
    <property type="match status" value="1"/>
</dbReference>
<evidence type="ECO:0000256" key="8">
    <source>
        <dbReference type="ARBA" id="ARBA00023170"/>
    </source>
</evidence>
<evidence type="ECO:0000256" key="7">
    <source>
        <dbReference type="ARBA" id="ARBA00023136"/>
    </source>
</evidence>
<organism evidence="15 16">
    <name type="scientific">Parvularcula mediterranea</name>
    <dbReference type="NCBI Taxonomy" id="2732508"/>
    <lineage>
        <taxon>Bacteria</taxon>
        <taxon>Pseudomonadati</taxon>
        <taxon>Pseudomonadota</taxon>
        <taxon>Alphaproteobacteria</taxon>
        <taxon>Parvularculales</taxon>
        <taxon>Parvularculaceae</taxon>
        <taxon>Parvularcula</taxon>
    </lineage>
</organism>
<keyword evidence="9 10" id="KW-0998">Cell outer membrane</keyword>
<comment type="subcellular location">
    <subcellularLocation>
        <location evidence="1 10">Cell outer membrane</location>
        <topology evidence="1 10">Multi-pass membrane protein</topology>
    </subcellularLocation>
</comment>
<dbReference type="EMBL" id="JABFCX010000001">
    <property type="protein sequence ID" value="NNU14738.1"/>
    <property type="molecule type" value="Genomic_DNA"/>
</dbReference>
<dbReference type="GO" id="GO:0009279">
    <property type="term" value="C:cell outer membrane"/>
    <property type="evidence" value="ECO:0007669"/>
    <property type="project" value="UniProtKB-SubCell"/>
</dbReference>
<keyword evidence="5 12" id="KW-0732">Signal</keyword>
<evidence type="ECO:0000313" key="15">
    <source>
        <dbReference type="EMBL" id="NNU14738.1"/>
    </source>
</evidence>
<dbReference type="PROSITE" id="PS52016">
    <property type="entry name" value="TONB_DEPENDENT_REC_3"/>
    <property type="match status" value="1"/>
</dbReference>
<evidence type="ECO:0000256" key="12">
    <source>
        <dbReference type="SAM" id="SignalP"/>
    </source>
</evidence>
<dbReference type="PANTHER" id="PTHR30069">
    <property type="entry name" value="TONB-DEPENDENT OUTER MEMBRANE RECEPTOR"/>
    <property type="match status" value="1"/>
</dbReference>
<dbReference type="InterPro" id="IPR012910">
    <property type="entry name" value="Plug_dom"/>
</dbReference>
<feature type="domain" description="TonB-dependent receptor plug" evidence="14">
    <location>
        <begin position="39"/>
        <end position="145"/>
    </location>
</feature>
<comment type="caution">
    <text evidence="15">The sequence shown here is derived from an EMBL/GenBank/DDBJ whole genome shotgun (WGS) entry which is preliminary data.</text>
</comment>
<dbReference type="Pfam" id="PF00593">
    <property type="entry name" value="TonB_dep_Rec_b-barrel"/>
    <property type="match status" value="1"/>
</dbReference>
<dbReference type="Proteomes" id="UP000536835">
    <property type="component" value="Unassembled WGS sequence"/>
</dbReference>
<evidence type="ECO:0000256" key="2">
    <source>
        <dbReference type="ARBA" id="ARBA00022448"/>
    </source>
</evidence>
<dbReference type="Gene3D" id="2.170.130.10">
    <property type="entry name" value="TonB-dependent receptor, plug domain"/>
    <property type="match status" value="1"/>
</dbReference>
<feature type="domain" description="TonB-dependent receptor-like beta-barrel" evidence="13">
    <location>
        <begin position="198"/>
        <end position="574"/>
    </location>
</feature>
<evidence type="ECO:0000256" key="4">
    <source>
        <dbReference type="ARBA" id="ARBA00022692"/>
    </source>
</evidence>
<keyword evidence="2 10" id="KW-0813">Transport</keyword>
<dbReference type="SUPFAM" id="SSF56935">
    <property type="entry name" value="Porins"/>
    <property type="match status" value="1"/>
</dbReference>
<dbReference type="GO" id="GO:0044718">
    <property type="term" value="P:siderophore transmembrane transport"/>
    <property type="evidence" value="ECO:0007669"/>
    <property type="project" value="TreeGrafter"/>
</dbReference>
<keyword evidence="7 10" id="KW-0472">Membrane</keyword>
<gene>
    <name evidence="15" type="ORF">HK107_00185</name>
</gene>
<keyword evidence="6 11" id="KW-0798">TonB box</keyword>
<dbReference type="PANTHER" id="PTHR30069:SF29">
    <property type="entry name" value="HEMOGLOBIN AND HEMOGLOBIN-HAPTOGLOBIN-BINDING PROTEIN 1-RELATED"/>
    <property type="match status" value="1"/>
</dbReference>
<feature type="chain" id="PRO_5031033120" evidence="12">
    <location>
        <begin position="21"/>
        <end position="600"/>
    </location>
</feature>
<dbReference type="Pfam" id="PF07715">
    <property type="entry name" value="Plug"/>
    <property type="match status" value="1"/>
</dbReference>
<evidence type="ECO:0000259" key="14">
    <source>
        <dbReference type="Pfam" id="PF07715"/>
    </source>
</evidence>
<evidence type="ECO:0000256" key="6">
    <source>
        <dbReference type="ARBA" id="ARBA00023077"/>
    </source>
</evidence>
<dbReference type="InterPro" id="IPR000531">
    <property type="entry name" value="Beta-barrel_TonB"/>
</dbReference>
<dbReference type="GO" id="GO:0015344">
    <property type="term" value="F:siderophore uptake transmembrane transporter activity"/>
    <property type="evidence" value="ECO:0007669"/>
    <property type="project" value="TreeGrafter"/>
</dbReference>
<evidence type="ECO:0000256" key="1">
    <source>
        <dbReference type="ARBA" id="ARBA00004571"/>
    </source>
</evidence>
<dbReference type="InterPro" id="IPR036942">
    <property type="entry name" value="Beta-barrel_TonB_sf"/>
</dbReference>
<keyword evidence="4 10" id="KW-0812">Transmembrane</keyword>
<name>A0A7Y3W3R7_9PROT</name>
<evidence type="ECO:0000256" key="3">
    <source>
        <dbReference type="ARBA" id="ARBA00022452"/>
    </source>
</evidence>
<dbReference type="InterPro" id="IPR039426">
    <property type="entry name" value="TonB-dep_rcpt-like"/>
</dbReference>
<evidence type="ECO:0000256" key="9">
    <source>
        <dbReference type="ARBA" id="ARBA00023237"/>
    </source>
</evidence>
<keyword evidence="3 10" id="KW-1134">Transmembrane beta strand</keyword>
<evidence type="ECO:0000259" key="13">
    <source>
        <dbReference type="Pfam" id="PF00593"/>
    </source>
</evidence>
<sequence>MRSLHAALFVAATLTNPALAEEPDEIVVYGSRLGQTVASSGTSVTILTAEDLARQGYPFALDAIAQTPGVTVNRSGALGGAATVRVRGAGSDQTLVLIDGIPVGDTSAPGGGFDFSRVDASAIERIEIIRGPGSVLWGSEAIGGIVSITTRKPEGTSLTGFAEAGSFETVRGGISGSARSDKGGVRLAITGVTSDGISKADEDAGNTEDDGFRSSTIGLSGDTKVLGVTAALSVFYQEAETDTDSFSFSAPGGVADGDEETLTEELTTSLSLAFPEVRGVTQTLLAGHSTIDRDSFAGGNPAFGAEGQRTSLRYQATGAPSKRLRLAGGAEADLREAGGDDTAILSLFSLAEYSVSDALTFTAGLRRDEHEEFGGETTGRVALAYEAAPGLTLRANWGQGFRAPSLFQQTFFCCGAAGPNASLEPERSQGYEVGGRFVRGPFDIDLALFRLDTDDLIDFSFAGGAYINVAEATSEGAEVHAGVDILPWLRSEASYTYLQAEDGDGNRLARVPEHTGTFLLIADPKGPFSGTVSARYNGEETDNFGTVDAWTRLDISLRYELSDVVELYARGENLTDTDYQEVFGYGTPGRSGTAGIRVRY</sequence>
<comment type="similarity">
    <text evidence="10 11">Belongs to the TonB-dependent receptor family.</text>
</comment>
<keyword evidence="8 15" id="KW-0675">Receptor</keyword>
<evidence type="ECO:0000256" key="10">
    <source>
        <dbReference type="PROSITE-ProRule" id="PRU01360"/>
    </source>
</evidence>
<dbReference type="Gene3D" id="2.40.170.20">
    <property type="entry name" value="TonB-dependent receptor, beta-barrel domain"/>
    <property type="match status" value="1"/>
</dbReference>
<evidence type="ECO:0000256" key="11">
    <source>
        <dbReference type="RuleBase" id="RU003357"/>
    </source>
</evidence>
<reference evidence="15 16" key="1">
    <citation type="submission" date="2020-05" db="EMBL/GenBank/DDBJ databases">
        <title>Parvularcula mediterraneae sp. nov., isolated from polypropylene straw from shallow seawater of the seashore of Laganas in Zakynthos island, Greece.</title>
        <authorList>
            <person name="Szabo I."/>
            <person name="Al-Omari J."/>
            <person name="Rado J."/>
            <person name="Szerdahelyi G.S."/>
        </authorList>
    </citation>
    <scope>NUCLEOTIDE SEQUENCE [LARGE SCALE GENOMIC DNA]</scope>
    <source>
        <strain evidence="15 16">ZS-1/3</strain>
    </source>
</reference>
<dbReference type="InterPro" id="IPR037066">
    <property type="entry name" value="Plug_dom_sf"/>
</dbReference>
<evidence type="ECO:0000313" key="16">
    <source>
        <dbReference type="Proteomes" id="UP000536835"/>
    </source>
</evidence>
<keyword evidence="16" id="KW-1185">Reference proteome</keyword>
<feature type="signal peptide" evidence="12">
    <location>
        <begin position="1"/>
        <end position="20"/>
    </location>
</feature>
<accession>A0A7Y3W3R7</accession>